<evidence type="ECO:0000256" key="7">
    <source>
        <dbReference type="ARBA" id="ARBA00022989"/>
    </source>
</evidence>
<organism evidence="17">
    <name type="scientific">Sarcoptes scabiei</name>
    <name type="common">Itch mite</name>
    <name type="synonym">Acarus scabiei</name>
    <dbReference type="NCBI Taxonomy" id="52283"/>
    <lineage>
        <taxon>Eukaryota</taxon>
        <taxon>Metazoa</taxon>
        <taxon>Ecdysozoa</taxon>
        <taxon>Arthropoda</taxon>
        <taxon>Chelicerata</taxon>
        <taxon>Arachnida</taxon>
        <taxon>Acari</taxon>
        <taxon>Acariformes</taxon>
        <taxon>Sarcoptiformes</taxon>
        <taxon>Astigmata</taxon>
        <taxon>Psoroptidia</taxon>
        <taxon>Sarcoptoidea</taxon>
        <taxon>Sarcoptidae</taxon>
        <taxon>Sarcoptinae</taxon>
        <taxon>Sarcoptes</taxon>
    </lineage>
</organism>
<dbReference type="InterPro" id="IPR028082">
    <property type="entry name" value="Peripla_BP_I"/>
</dbReference>
<dbReference type="OrthoDB" id="1890790at2759"/>
<dbReference type="CDD" id="cd07302">
    <property type="entry name" value="CHD"/>
    <property type="match status" value="1"/>
</dbReference>
<dbReference type="Gene3D" id="1.10.510.10">
    <property type="entry name" value="Transferase(Phosphotransferase) domain 1"/>
    <property type="match status" value="1"/>
</dbReference>
<keyword evidence="7 14" id="KW-1133">Transmembrane helix</keyword>
<dbReference type="SUPFAM" id="SSF56112">
    <property type="entry name" value="Protein kinase-like (PK-like)"/>
    <property type="match status" value="1"/>
</dbReference>
<dbReference type="AlphaFoldDB" id="A0A834VFF4"/>
<evidence type="ECO:0000256" key="4">
    <source>
        <dbReference type="ARBA" id="ARBA00022692"/>
    </source>
</evidence>
<dbReference type="Pfam" id="PF01094">
    <property type="entry name" value="ANF_receptor"/>
    <property type="match status" value="1"/>
</dbReference>
<keyword evidence="12" id="KW-0456">Lyase</keyword>
<reference evidence="18" key="3">
    <citation type="submission" date="2022-06" db="UniProtKB">
        <authorList>
            <consortium name="EnsemblMetazoa"/>
        </authorList>
    </citation>
    <scope>IDENTIFICATION</scope>
</reference>
<feature type="transmembrane region" description="Helical" evidence="14">
    <location>
        <begin position="568"/>
        <end position="592"/>
    </location>
</feature>
<keyword evidence="13" id="KW-0141">cGMP biosynthesis</keyword>
<evidence type="ECO:0000256" key="8">
    <source>
        <dbReference type="ARBA" id="ARBA00023134"/>
    </source>
</evidence>
<dbReference type="Proteomes" id="UP000070412">
    <property type="component" value="Unassembled WGS sequence"/>
</dbReference>
<dbReference type="GO" id="GO:0007168">
    <property type="term" value="P:receptor guanylyl cyclase signaling pathway"/>
    <property type="evidence" value="ECO:0007669"/>
    <property type="project" value="TreeGrafter"/>
</dbReference>
<dbReference type="InterPro" id="IPR050401">
    <property type="entry name" value="Cyclic_nucleotide_synthase"/>
</dbReference>
<keyword evidence="8" id="KW-0342">GTP-binding</keyword>
<dbReference type="Pfam" id="PF00211">
    <property type="entry name" value="Guanylate_cyc"/>
    <property type="match status" value="1"/>
</dbReference>
<keyword evidence="9 14" id="KW-0472">Membrane</keyword>
<dbReference type="EC" id="4.6.1.2" evidence="3"/>
<evidence type="ECO:0000256" key="3">
    <source>
        <dbReference type="ARBA" id="ARBA00012202"/>
    </source>
</evidence>
<evidence type="ECO:0000256" key="6">
    <source>
        <dbReference type="ARBA" id="ARBA00022741"/>
    </source>
</evidence>
<dbReference type="EnsemblMetazoa" id="SSS_4331s_mrna">
    <property type="protein sequence ID" value="KAF7493680.1"/>
    <property type="gene ID" value="SSS_4331"/>
</dbReference>
<protein>
    <recommendedName>
        <fullName evidence="3">guanylate cyclase</fullName>
        <ecNumber evidence="3">4.6.1.2</ecNumber>
    </recommendedName>
</protein>
<dbReference type="InterPro" id="IPR029787">
    <property type="entry name" value="Nucleotide_cyclase"/>
</dbReference>
<dbReference type="GO" id="GO:0005525">
    <property type="term" value="F:GTP binding"/>
    <property type="evidence" value="ECO:0007669"/>
    <property type="project" value="UniProtKB-KW"/>
</dbReference>
<evidence type="ECO:0000256" key="14">
    <source>
        <dbReference type="SAM" id="Phobius"/>
    </source>
</evidence>
<dbReference type="GO" id="GO:0005524">
    <property type="term" value="F:ATP binding"/>
    <property type="evidence" value="ECO:0007669"/>
    <property type="project" value="InterPro"/>
</dbReference>
<keyword evidence="4 14" id="KW-0812">Transmembrane</keyword>
<evidence type="ECO:0000313" key="17">
    <source>
        <dbReference type="EMBL" id="KAF7493680.1"/>
    </source>
</evidence>
<proteinExistence type="predicted"/>
<dbReference type="PROSITE" id="PS50011">
    <property type="entry name" value="PROTEIN_KINASE_DOM"/>
    <property type="match status" value="1"/>
</dbReference>
<dbReference type="Pfam" id="PF07714">
    <property type="entry name" value="PK_Tyr_Ser-Thr"/>
    <property type="match status" value="1"/>
</dbReference>
<dbReference type="PANTHER" id="PTHR11920">
    <property type="entry name" value="GUANYLYL CYCLASE"/>
    <property type="match status" value="1"/>
</dbReference>
<comment type="subcellular location">
    <subcellularLocation>
        <location evidence="2">Cell membrane</location>
        <topology evidence="2">Single-pass type I membrane protein</topology>
    </subcellularLocation>
</comment>
<evidence type="ECO:0000259" key="15">
    <source>
        <dbReference type="PROSITE" id="PS50011"/>
    </source>
</evidence>
<sequence length="1166" mass="134055">MFSSNELMDFIRIFVTIYAIELPQSLRIVDASSSSPLSSSFSNTSFLNRKLREIEIPKIDRYYPRYDQNRFVSLTTEKIASNDRNFFDVNDHFDAEKIHRNEPNSSRKQHRFGESNRSYQMDHSNVTLLLLMSDQSELPVEYELVKATLQLSLEDLRPKYPRINFNLLTRKDPRKCFNNVMAGMAAEYYYLDRINAIIGPICSKGLDSVARLASHWNLPLITAGGVGVEFSNKNTFKSLTRLSFSLDKIAEFFVKILQDHDWHHISLIYDEFDAQSNFIKNSIENVVNNVIDYEIIVDIQSTMERYNRNETTIYEKLLLQAKKSARVFFLIMNTTMSRNFLIHAYDLGMNNGEYVFFGLQLLKQSGENFGWYRQGDKQNRKAKMMFESYMTISVHVPTSPEYNSFVNRAFELASGQNQNFTFSRDDVGVSLYHLESFTSLEINPLVAALYDSFQLFAWAYNKSLYAKEMKNGAIKINQYIWNSIYQDGLTGEIFINQNGDRELDYTLNDFDSEVGLMQPVMIYNGRKGKIFRIEGSQIRWPNDSTAPPDRPYCDFDGKALHCREKASYLVLAICTTLSALTTIISFVAFFAIRKVKSENDLNSRWWQIHFEEIKFPEQMGKKSSLSISTFEDGYRSSAANSSSQMRSVTQMSKGANSLASVYGRFGAVQVGWWRGLRIAFKPLDVKKVNLTRKLLIELTNIRDCLHENLVKFIGICIEEPNVGSLRDILEADKIQIDWNFRYSIISDIIEGMIYLHNSVFEYHGRLKSTNCLLDGRFMVKIADYGLRSLYKQVVSETDHNPRVLFWTSPEHLRSSNPYEAGSKKGDIYAFAIILQEIINRTEPFESKNEEKNTMDPTEILDRVRMGSDPPFRPTIESEDCPRSLLELTRRCWSENPDDRPDFPRIKAHFKKISNGLTSANFLDNLLKRLEQYAANLEMIVEEKTQTVIEEKNKADELLYQILPQYVANELKAGRHCSPESFESVSIFHSDIVGFTTLSSQSNPMQVVNLLNDLYTCFDSTISFFDAFKFETIGDAYMVASGLPVRNGDNHAKEVAMLALELRKSVEKFRIPHLPKTKLKLRIGINSGPCDAGVVGSKMPKYIVFGETVEIATKLESHGEPMKIQISESTKKILDTFNCFNISERGKINIKDKGELLTYWLDSLIEQ</sequence>
<dbReference type="GO" id="GO:0004672">
    <property type="term" value="F:protein kinase activity"/>
    <property type="evidence" value="ECO:0007669"/>
    <property type="project" value="InterPro"/>
</dbReference>
<dbReference type="Gene3D" id="3.40.50.2300">
    <property type="match status" value="3"/>
</dbReference>
<keyword evidence="10 17" id="KW-0675">Receptor</keyword>
<gene>
    <name evidence="17" type="ORF">SSS_4331</name>
</gene>
<evidence type="ECO:0000313" key="19">
    <source>
        <dbReference type="Proteomes" id="UP000070412"/>
    </source>
</evidence>
<keyword evidence="19" id="KW-1185">Reference proteome</keyword>
<dbReference type="SMART" id="SM00220">
    <property type="entry name" value="S_TKc"/>
    <property type="match status" value="1"/>
</dbReference>
<evidence type="ECO:0000256" key="1">
    <source>
        <dbReference type="ARBA" id="ARBA00001436"/>
    </source>
</evidence>
<evidence type="ECO:0000259" key="16">
    <source>
        <dbReference type="PROSITE" id="PS50125"/>
    </source>
</evidence>
<feature type="domain" description="Protein kinase" evidence="15">
    <location>
        <begin position="654"/>
        <end position="911"/>
    </location>
</feature>
<feature type="domain" description="Guanylate cyclase" evidence="16">
    <location>
        <begin position="985"/>
        <end position="1115"/>
    </location>
</feature>
<dbReference type="InterPro" id="IPR001828">
    <property type="entry name" value="ANF_lig-bd_rcpt"/>
</dbReference>
<dbReference type="GO" id="GO:0004383">
    <property type="term" value="F:guanylate cyclase activity"/>
    <property type="evidence" value="ECO:0007669"/>
    <property type="project" value="UniProtKB-EC"/>
</dbReference>
<dbReference type="GO" id="GO:0035556">
    <property type="term" value="P:intracellular signal transduction"/>
    <property type="evidence" value="ECO:0007669"/>
    <property type="project" value="InterPro"/>
</dbReference>
<evidence type="ECO:0000256" key="2">
    <source>
        <dbReference type="ARBA" id="ARBA00004251"/>
    </source>
</evidence>
<keyword evidence="11" id="KW-0325">Glycoprotein</keyword>
<dbReference type="PANTHER" id="PTHR11920:SF494">
    <property type="entry name" value="ATRIAL NATRIURETIC PEPTIDE RECEPTOR 2"/>
    <property type="match status" value="1"/>
</dbReference>
<dbReference type="InterPro" id="IPR001170">
    <property type="entry name" value="ANPR/GUC"/>
</dbReference>
<evidence type="ECO:0000256" key="13">
    <source>
        <dbReference type="ARBA" id="ARBA00023293"/>
    </source>
</evidence>
<evidence type="ECO:0000256" key="9">
    <source>
        <dbReference type="ARBA" id="ARBA00023136"/>
    </source>
</evidence>
<dbReference type="GO" id="GO:0001653">
    <property type="term" value="F:peptide receptor activity"/>
    <property type="evidence" value="ECO:0007669"/>
    <property type="project" value="TreeGrafter"/>
</dbReference>
<dbReference type="CDD" id="cd06352">
    <property type="entry name" value="PBP1_NPR_GC-like"/>
    <property type="match status" value="1"/>
</dbReference>
<reference evidence="17" key="2">
    <citation type="submission" date="2020-01" db="EMBL/GenBank/DDBJ databases">
        <authorList>
            <person name="Korhonen P.K.K."/>
            <person name="Guangxu M.G."/>
            <person name="Wang T.W."/>
            <person name="Stroehlein A.J.S."/>
            <person name="Young N.D."/>
            <person name="Ang C.-S.A."/>
            <person name="Fernando D.W.F."/>
            <person name="Lu H.L."/>
            <person name="Taylor S.T."/>
            <person name="Ehtesham M.E.M."/>
            <person name="Najaraj S.H.N."/>
            <person name="Harsha G.H.G."/>
            <person name="Madugundu A.M."/>
            <person name="Renuse S.R."/>
            <person name="Holt D.H."/>
            <person name="Pandey A.P."/>
            <person name="Papenfuss A.P."/>
            <person name="Gasser R.B.G."/>
            <person name="Fischer K.F."/>
        </authorList>
    </citation>
    <scope>NUCLEOTIDE SEQUENCE</scope>
    <source>
        <strain evidence="17">SSS_KF_BRIS2020</strain>
    </source>
</reference>
<dbReference type="EMBL" id="WVUK01000055">
    <property type="protein sequence ID" value="KAF7493680.1"/>
    <property type="molecule type" value="Genomic_DNA"/>
</dbReference>
<evidence type="ECO:0000256" key="12">
    <source>
        <dbReference type="ARBA" id="ARBA00023239"/>
    </source>
</evidence>
<reference evidence="19" key="1">
    <citation type="journal article" date="2020" name="PLoS Negl. Trop. Dis.">
        <title>High-quality nuclear genome for Sarcoptes scabiei-A critical resource for a neglected parasite.</title>
        <authorList>
            <person name="Korhonen P.K."/>
            <person name="Gasser R.B."/>
            <person name="Ma G."/>
            <person name="Wang T."/>
            <person name="Stroehlein A.J."/>
            <person name="Young N.D."/>
            <person name="Ang C.S."/>
            <person name="Fernando D.D."/>
            <person name="Lu H.C."/>
            <person name="Taylor S."/>
            <person name="Reynolds S.L."/>
            <person name="Mofiz E."/>
            <person name="Najaraj S.H."/>
            <person name="Gowda H."/>
            <person name="Madugundu A."/>
            <person name="Renuse S."/>
            <person name="Holt D."/>
            <person name="Pandey A."/>
            <person name="Papenfuss A.T."/>
            <person name="Fischer K."/>
        </authorList>
    </citation>
    <scope>NUCLEOTIDE SEQUENCE [LARGE SCALE GENOMIC DNA]</scope>
</reference>
<dbReference type="PROSITE" id="PS50125">
    <property type="entry name" value="GUANYLATE_CYCLASE_2"/>
    <property type="match status" value="1"/>
</dbReference>
<dbReference type="InterPro" id="IPR000719">
    <property type="entry name" value="Prot_kinase_dom"/>
</dbReference>
<dbReference type="PRINTS" id="PR00255">
    <property type="entry name" value="NATPEPTIDER"/>
</dbReference>
<evidence type="ECO:0000256" key="5">
    <source>
        <dbReference type="ARBA" id="ARBA00022729"/>
    </source>
</evidence>
<evidence type="ECO:0000256" key="10">
    <source>
        <dbReference type="ARBA" id="ARBA00023170"/>
    </source>
</evidence>
<evidence type="ECO:0000256" key="11">
    <source>
        <dbReference type="ARBA" id="ARBA00023180"/>
    </source>
</evidence>
<dbReference type="InterPro" id="IPR001054">
    <property type="entry name" value="A/G_cyclase"/>
</dbReference>
<evidence type="ECO:0000313" key="18">
    <source>
        <dbReference type="EnsemblMetazoa" id="KAF7493680.1"/>
    </source>
</evidence>
<dbReference type="Gene3D" id="6.10.250.780">
    <property type="match status" value="1"/>
</dbReference>
<dbReference type="GO" id="GO:0005886">
    <property type="term" value="C:plasma membrane"/>
    <property type="evidence" value="ECO:0007669"/>
    <property type="project" value="UniProtKB-SubCell"/>
</dbReference>
<comment type="catalytic activity">
    <reaction evidence="1">
        <text>GTP = 3',5'-cyclic GMP + diphosphate</text>
        <dbReference type="Rhea" id="RHEA:13665"/>
        <dbReference type="ChEBI" id="CHEBI:33019"/>
        <dbReference type="ChEBI" id="CHEBI:37565"/>
        <dbReference type="ChEBI" id="CHEBI:57746"/>
        <dbReference type="EC" id="4.6.1.2"/>
    </reaction>
</comment>
<dbReference type="GO" id="GO:0004016">
    <property type="term" value="F:adenylate cyclase activity"/>
    <property type="evidence" value="ECO:0007669"/>
    <property type="project" value="TreeGrafter"/>
</dbReference>
<dbReference type="FunFam" id="3.30.70.1230:FF:000004">
    <property type="entry name" value="Guanylate cyclase"/>
    <property type="match status" value="1"/>
</dbReference>
<name>A0A834VFF4_SARSC</name>
<dbReference type="SUPFAM" id="SSF55073">
    <property type="entry name" value="Nucleotide cyclase"/>
    <property type="match status" value="1"/>
</dbReference>
<dbReference type="InterPro" id="IPR011009">
    <property type="entry name" value="Kinase-like_dom_sf"/>
</dbReference>
<dbReference type="Gene3D" id="3.30.70.1230">
    <property type="entry name" value="Nucleotide cyclase"/>
    <property type="match status" value="1"/>
</dbReference>
<keyword evidence="5" id="KW-0732">Signal</keyword>
<dbReference type="InterPro" id="IPR001245">
    <property type="entry name" value="Ser-Thr/Tyr_kinase_cat_dom"/>
</dbReference>
<dbReference type="SMART" id="SM00044">
    <property type="entry name" value="CYCc"/>
    <property type="match status" value="1"/>
</dbReference>
<dbReference type="SUPFAM" id="SSF53822">
    <property type="entry name" value="Periplasmic binding protein-like I"/>
    <property type="match status" value="1"/>
</dbReference>
<keyword evidence="6" id="KW-0547">Nucleotide-binding</keyword>
<accession>A0A834VFF4</accession>